<dbReference type="STRING" id="1090615.SAMN04515671_0087"/>
<keyword evidence="2" id="KW-1185">Reference proteome</keyword>
<dbReference type="Proteomes" id="UP000198741">
    <property type="component" value="Chromosome I"/>
</dbReference>
<evidence type="ECO:0000313" key="2">
    <source>
        <dbReference type="Proteomes" id="UP000198741"/>
    </source>
</evidence>
<reference evidence="1 2" key="1">
    <citation type="submission" date="2016-10" db="EMBL/GenBank/DDBJ databases">
        <authorList>
            <person name="de Groot N.N."/>
        </authorList>
    </citation>
    <scope>NUCLEOTIDE SEQUENCE [LARGE SCALE GENOMIC DNA]</scope>
    <source>
        <strain evidence="2">P4-7,KCTC 19426,CECT 7604</strain>
    </source>
</reference>
<dbReference type="EMBL" id="LT629710">
    <property type="protein sequence ID" value="SDO19005.1"/>
    <property type="molecule type" value="Genomic_DNA"/>
</dbReference>
<name>A0A1H0HIH8_9ACTN</name>
<protein>
    <submittedName>
        <fullName evidence="1">Uncharacterized protein</fullName>
    </submittedName>
</protein>
<evidence type="ECO:0000313" key="1">
    <source>
        <dbReference type="EMBL" id="SDO19005.1"/>
    </source>
</evidence>
<dbReference type="RefSeq" id="WP_090474055.1">
    <property type="nucleotide sequence ID" value="NZ_LT629710.1"/>
</dbReference>
<proteinExistence type="predicted"/>
<accession>A0A1H0HIH8</accession>
<gene>
    <name evidence="1" type="ORF">SAMN04515671_0087</name>
</gene>
<sequence>MSARRFCDVCDGKTVWDATNAATLTITCTTCGGTVSGETLEYAAVANSQVNVLHYRGCQGTTTIERPDIFQPDIMWSECPACHYETWRR</sequence>
<dbReference type="AlphaFoldDB" id="A0A1H0HIH8"/>
<organism evidence="1 2">
    <name type="scientific">Nakamurella panacisegetis</name>
    <dbReference type="NCBI Taxonomy" id="1090615"/>
    <lineage>
        <taxon>Bacteria</taxon>
        <taxon>Bacillati</taxon>
        <taxon>Actinomycetota</taxon>
        <taxon>Actinomycetes</taxon>
        <taxon>Nakamurellales</taxon>
        <taxon>Nakamurellaceae</taxon>
        <taxon>Nakamurella</taxon>
    </lineage>
</organism>